<organism evidence="1 2">
    <name type="scientific">Phlebotomus papatasi</name>
    <name type="common">Sandfly</name>
    <dbReference type="NCBI Taxonomy" id="29031"/>
    <lineage>
        <taxon>Eukaryota</taxon>
        <taxon>Metazoa</taxon>
        <taxon>Ecdysozoa</taxon>
        <taxon>Arthropoda</taxon>
        <taxon>Hexapoda</taxon>
        <taxon>Insecta</taxon>
        <taxon>Pterygota</taxon>
        <taxon>Neoptera</taxon>
        <taxon>Endopterygota</taxon>
        <taxon>Diptera</taxon>
        <taxon>Nematocera</taxon>
        <taxon>Psychodoidea</taxon>
        <taxon>Psychodidae</taxon>
        <taxon>Phlebotomus</taxon>
        <taxon>Phlebotomus</taxon>
    </lineage>
</organism>
<protein>
    <recommendedName>
        <fullName evidence="3">Monocarboxylate transporter</fullName>
    </recommendedName>
</protein>
<sequence length="98" mass="10801">MTHGPTAPRKDIADGGEEEAQLPAPPDGGWGWMVAFASFAIHIVSKYPVVYINHCKIKISFIIIIPHSFHLFPSEQSPTFPVNINVTNSTRAFNISLI</sequence>
<dbReference type="AlphaFoldDB" id="A0A1B0D4Y6"/>
<proteinExistence type="predicted"/>
<name>A0A1B0D4Y6_PHLPP</name>
<dbReference type="Proteomes" id="UP000092462">
    <property type="component" value="Unassembled WGS sequence"/>
</dbReference>
<dbReference type="VEuPathDB" id="VectorBase:PPAPM1_004691"/>
<evidence type="ECO:0008006" key="3">
    <source>
        <dbReference type="Google" id="ProtNLM"/>
    </source>
</evidence>
<evidence type="ECO:0000313" key="1">
    <source>
        <dbReference type="EnsemblMetazoa" id="PPAI002544-PA"/>
    </source>
</evidence>
<evidence type="ECO:0000313" key="2">
    <source>
        <dbReference type="Proteomes" id="UP000092462"/>
    </source>
</evidence>
<keyword evidence="2" id="KW-1185">Reference proteome</keyword>
<accession>A0A1B0D4Y6</accession>
<dbReference type="VEuPathDB" id="VectorBase:PPAI002544"/>
<reference evidence="1" key="1">
    <citation type="submission" date="2022-08" db="UniProtKB">
        <authorList>
            <consortium name="EnsemblMetazoa"/>
        </authorList>
    </citation>
    <scope>IDENTIFICATION</scope>
    <source>
        <strain evidence="1">Israel</strain>
    </source>
</reference>
<dbReference type="EMBL" id="AJVK01011663">
    <property type="status" value="NOT_ANNOTATED_CDS"/>
    <property type="molecule type" value="Genomic_DNA"/>
</dbReference>
<dbReference type="EnsemblMetazoa" id="PPAI002544-RA">
    <property type="protein sequence ID" value="PPAI002544-PA"/>
    <property type="gene ID" value="PPAI002544"/>
</dbReference>